<evidence type="ECO:0000256" key="10">
    <source>
        <dbReference type="PIRSR" id="PIRSR000485-2"/>
    </source>
</evidence>
<evidence type="ECO:0000313" key="14">
    <source>
        <dbReference type="Proteomes" id="UP000635726"/>
    </source>
</evidence>
<keyword evidence="4 7" id="KW-0808">Transferase</keyword>
<dbReference type="SUPFAM" id="SSF56235">
    <property type="entry name" value="N-terminal nucleophile aminohydrolases (Ntn hydrolases)"/>
    <property type="match status" value="1"/>
</dbReference>
<keyword evidence="7 10" id="KW-0479">Metal-binding</keyword>
<evidence type="ECO:0000256" key="4">
    <source>
        <dbReference type="ARBA" id="ARBA00022679"/>
    </source>
</evidence>
<evidence type="ECO:0000256" key="5">
    <source>
        <dbReference type="ARBA" id="ARBA00022755"/>
    </source>
</evidence>
<feature type="binding site" evidence="7 11">
    <location>
        <position position="469"/>
    </location>
    <ligand>
        <name>[4Fe-4S] cluster</name>
        <dbReference type="ChEBI" id="CHEBI:49883"/>
    </ligand>
</feature>
<dbReference type="EC" id="2.4.2.14" evidence="7"/>
<feature type="domain" description="Glutamine amidotransferase type-2" evidence="12">
    <location>
        <begin position="31"/>
        <end position="260"/>
    </location>
</feature>
<dbReference type="InterPro" id="IPR029055">
    <property type="entry name" value="Ntn_hydrolases_N"/>
</dbReference>
<dbReference type="PIRSF" id="PIRSF000485">
    <property type="entry name" value="Amd_phspho_trans"/>
    <property type="match status" value="1"/>
</dbReference>
<comment type="function">
    <text evidence="7">Catalyzes the formation of phosphoribosylamine from phosphoribosylpyrophosphate (PRPP) and glutamine.</text>
</comment>
<dbReference type="InterPro" id="IPR029057">
    <property type="entry name" value="PRTase-like"/>
</dbReference>
<dbReference type="GO" id="GO:0006189">
    <property type="term" value="P:'de novo' IMP biosynthetic process"/>
    <property type="evidence" value="ECO:0007669"/>
    <property type="project" value="UniProtKB-UniRule"/>
</dbReference>
<accession>A0A917PIE1</accession>
<feature type="binding site" evidence="7 11">
    <location>
        <position position="420"/>
    </location>
    <ligand>
        <name>[4Fe-4S] cluster</name>
        <dbReference type="ChEBI" id="CHEBI:49883"/>
    </ligand>
</feature>
<feature type="active site" description="Nucleophile" evidence="7 9">
    <location>
        <position position="31"/>
    </location>
</feature>
<evidence type="ECO:0000259" key="12">
    <source>
        <dbReference type="PROSITE" id="PS51278"/>
    </source>
</evidence>
<evidence type="ECO:0000256" key="8">
    <source>
        <dbReference type="PIRNR" id="PIRNR000485"/>
    </source>
</evidence>
<evidence type="ECO:0000256" key="6">
    <source>
        <dbReference type="ARBA" id="ARBA00022962"/>
    </source>
</evidence>
<evidence type="ECO:0000256" key="9">
    <source>
        <dbReference type="PIRSR" id="PIRSR000485-1"/>
    </source>
</evidence>
<feature type="binding site" evidence="7 10">
    <location>
        <position position="384"/>
    </location>
    <ligand>
        <name>Mg(2+)</name>
        <dbReference type="ChEBI" id="CHEBI:18420"/>
    </ligand>
</feature>
<dbReference type="GO" id="GO:0009113">
    <property type="term" value="P:purine nucleobase biosynthetic process"/>
    <property type="evidence" value="ECO:0007669"/>
    <property type="project" value="UniProtKB-UniRule"/>
</dbReference>
<evidence type="ECO:0000256" key="7">
    <source>
        <dbReference type="HAMAP-Rule" id="MF_01931"/>
    </source>
</evidence>
<dbReference type="InterPro" id="IPR005854">
    <property type="entry name" value="PurF"/>
</dbReference>
<dbReference type="Proteomes" id="UP000635726">
    <property type="component" value="Unassembled WGS sequence"/>
</dbReference>
<reference evidence="13" key="1">
    <citation type="journal article" date="2014" name="Int. J. Syst. Evol. Microbiol.">
        <title>Complete genome sequence of Corynebacterium casei LMG S-19264T (=DSM 44701T), isolated from a smear-ripened cheese.</title>
        <authorList>
            <consortium name="US DOE Joint Genome Institute (JGI-PGF)"/>
            <person name="Walter F."/>
            <person name="Albersmeier A."/>
            <person name="Kalinowski J."/>
            <person name="Ruckert C."/>
        </authorList>
    </citation>
    <scope>NUCLEOTIDE SEQUENCE</scope>
    <source>
        <strain evidence="13">JCM 14371</strain>
    </source>
</reference>
<feature type="binding site" evidence="7 11">
    <location>
        <position position="472"/>
    </location>
    <ligand>
        <name>[4Fe-4S] cluster</name>
        <dbReference type="ChEBI" id="CHEBI:49883"/>
    </ligand>
</feature>
<keyword evidence="7 11" id="KW-0411">Iron-sulfur</keyword>
<dbReference type="GO" id="GO:0051539">
    <property type="term" value="F:4 iron, 4 sulfur cluster binding"/>
    <property type="evidence" value="ECO:0007669"/>
    <property type="project" value="UniProtKB-KW"/>
</dbReference>
<sequence length="494" mass="53764">MTLPADDLLELQGHQHDALQDPDLDKPREECGVFGMYSPQPADLAWMTYLGIFAMQHRGQEAAGICVSDGEKFHVEKDLGLVTQVFDERRLDSLRLANARVSIGHVRYSTTGSNLRFNAQPLTTRTNKGILGLAHNGNFVNAREVRNAMLMEGALFATTNDSEVMLNLIARESHMDLVEATAAAMQQLKGGYACVLMSRTQLIGFRDPNGVRPLVIGQRDSENGNSGAYVLASEPCALFAVGARLIRDVAPGELVWIDRDGLHSLMVHPAAPTPCAFEWIYFARVDSVLDGVDSHAARLRMGAQLAREQPVEADIVVPVPDSGMVAAIGYARESGIPFDYGLYKNPYAGRTFIAPTQEARELKVKMKLSPTAAVAGKRVILVDDSIVRGTTSRQIVNLLREAGATEVHFRVCSPPIKHPCFYGIDTAARKELVASTHSIEEIRELIGADTLSFISEQGLRDAVNGPGLCLACFNGEYPAGTPLINDLDKLALEV</sequence>
<name>A0A917PIE1_9DEIO</name>
<dbReference type="InterPro" id="IPR017932">
    <property type="entry name" value="GATase_2_dom"/>
</dbReference>
<dbReference type="HAMAP" id="MF_01931">
    <property type="entry name" value="PurF"/>
    <property type="match status" value="1"/>
</dbReference>
<dbReference type="EMBL" id="BMOE01000008">
    <property type="protein sequence ID" value="GGJ79383.1"/>
    <property type="molecule type" value="Genomic_DNA"/>
</dbReference>
<gene>
    <name evidence="7 13" type="primary">purF</name>
    <name evidence="13" type="ORF">GCM10008939_24020</name>
</gene>
<keyword evidence="7 11" id="KW-0408">Iron</keyword>
<dbReference type="GO" id="GO:0004044">
    <property type="term" value="F:amidophosphoribosyltransferase activity"/>
    <property type="evidence" value="ECO:0007669"/>
    <property type="project" value="UniProtKB-UniRule"/>
</dbReference>
<dbReference type="Gene3D" id="3.40.50.2020">
    <property type="match status" value="1"/>
</dbReference>
<feature type="binding site" evidence="7 11">
    <location>
        <position position="275"/>
    </location>
    <ligand>
        <name>[4Fe-4S] cluster</name>
        <dbReference type="ChEBI" id="CHEBI:49883"/>
    </ligand>
</feature>
<dbReference type="SUPFAM" id="SSF53271">
    <property type="entry name" value="PRTase-like"/>
    <property type="match status" value="1"/>
</dbReference>
<dbReference type="Gene3D" id="3.60.20.10">
    <property type="entry name" value="Glutamine Phosphoribosylpyrophosphate, subunit 1, domain 1"/>
    <property type="match status" value="1"/>
</dbReference>
<comment type="cofactor">
    <cofactor evidence="7 11">
        <name>[4Fe-4S] cluster</name>
        <dbReference type="ChEBI" id="CHEBI:49883"/>
    </cofactor>
    <text evidence="7 11">Binds 1 [4Fe-4S] cluster per subunit.</text>
</comment>
<keyword evidence="5 7" id="KW-0658">Purine biosynthesis</keyword>
<dbReference type="CDD" id="cd00715">
    <property type="entry name" value="GPATase_N"/>
    <property type="match status" value="1"/>
</dbReference>
<keyword evidence="6 7" id="KW-0315">Glutamine amidotransferase</keyword>
<feature type="binding site" evidence="7 10">
    <location>
        <position position="322"/>
    </location>
    <ligand>
        <name>Mg(2+)</name>
        <dbReference type="ChEBI" id="CHEBI:18420"/>
    </ligand>
</feature>
<protein>
    <recommendedName>
        <fullName evidence="7">Amidophosphoribosyltransferase</fullName>
        <shortName evidence="7">ATase</shortName>
        <ecNumber evidence="7">2.4.2.14</ecNumber>
    </recommendedName>
    <alternativeName>
        <fullName evidence="7">Glutamine phosphoribosylpyrophosphate amidotransferase</fullName>
        <shortName evidence="7">GPATase</shortName>
    </alternativeName>
</protein>
<evidence type="ECO:0000256" key="1">
    <source>
        <dbReference type="ARBA" id="ARBA00005209"/>
    </source>
</evidence>
<proteinExistence type="inferred from homology"/>
<keyword evidence="7 10" id="KW-0460">Magnesium</keyword>
<dbReference type="CDD" id="cd06223">
    <property type="entry name" value="PRTases_typeI"/>
    <property type="match status" value="1"/>
</dbReference>
<dbReference type="PROSITE" id="PS51278">
    <property type="entry name" value="GATASE_TYPE_2"/>
    <property type="match status" value="1"/>
</dbReference>
<dbReference type="AlphaFoldDB" id="A0A917PIE1"/>
<reference evidence="13" key="2">
    <citation type="submission" date="2020-09" db="EMBL/GenBank/DDBJ databases">
        <authorList>
            <person name="Sun Q."/>
            <person name="Ohkuma M."/>
        </authorList>
    </citation>
    <scope>NUCLEOTIDE SEQUENCE</scope>
    <source>
        <strain evidence="13">JCM 14371</strain>
    </source>
</reference>
<keyword evidence="14" id="KW-1185">Reference proteome</keyword>
<dbReference type="GO" id="GO:0000287">
    <property type="term" value="F:magnesium ion binding"/>
    <property type="evidence" value="ECO:0007669"/>
    <property type="project" value="UniProtKB-UniRule"/>
</dbReference>
<dbReference type="NCBIfam" id="TIGR01134">
    <property type="entry name" value="purF"/>
    <property type="match status" value="1"/>
</dbReference>
<dbReference type="PANTHER" id="PTHR11907">
    <property type="entry name" value="AMIDOPHOSPHORIBOSYLTRANSFERASE"/>
    <property type="match status" value="1"/>
</dbReference>
<comment type="catalytic activity">
    <reaction evidence="7 8">
        <text>5-phospho-beta-D-ribosylamine + L-glutamate + diphosphate = 5-phospho-alpha-D-ribose 1-diphosphate + L-glutamine + H2O</text>
        <dbReference type="Rhea" id="RHEA:14905"/>
        <dbReference type="ChEBI" id="CHEBI:15377"/>
        <dbReference type="ChEBI" id="CHEBI:29985"/>
        <dbReference type="ChEBI" id="CHEBI:33019"/>
        <dbReference type="ChEBI" id="CHEBI:58017"/>
        <dbReference type="ChEBI" id="CHEBI:58359"/>
        <dbReference type="ChEBI" id="CHEBI:58681"/>
        <dbReference type="EC" id="2.4.2.14"/>
    </reaction>
</comment>
<dbReference type="Pfam" id="PF13537">
    <property type="entry name" value="GATase_7"/>
    <property type="match status" value="1"/>
</dbReference>
<keyword evidence="3 7" id="KW-0328">Glycosyltransferase</keyword>
<evidence type="ECO:0000256" key="2">
    <source>
        <dbReference type="ARBA" id="ARBA00010138"/>
    </source>
</evidence>
<organism evidence="13 14">
    <name type="scientific">Deinococcus aquiradiocola</name>
    <dbReference type="NCBI Taxonomy" id="393059"/>
    <lineage>
        <taxon>Bacteria</taxon>
        <taxon>Thermotogati</taxon>
        <taxon>Deinococcota</taxon>
        <taxon>Deinococci</taxon>
        <taxon>Deinococcales</taxon>
        <taxon>Deinococcaceae</taxon>
        <taxon>Deinococcus</taxon>
    </lineage>
</organism>
<comment type="cofactor">
    <cofactor evidence="7 10">
        <name>Mg(2+)</name>
        <dbReference type="ChEBI" id="CHEBI:18420"/>
    </cofactor>
    <text evidence="7 10">Binds 1 Mg(2+) ion per subunit.</text>
</comment>
<evidence type="ECO:0000256" key="3">
    <source>
        <dbReference type="ARBA" id="ARBA00022676"/>
    </source>
</evidence>
<feature type="binding site" evidence="7 10">
    <location>
        <position position="383"/>
    </location>
    <ligand>
        <name>Mg(2+)</name>
        <dbReference type="ChEBI" id="CHEBI:18420"/>
    </ligand>
</feature>
<comment type="pathway">
    <text evidence="1 7 8">Purine metabolism; IMP biosynthesis via de novo pathway; N(1)-(5-phospho-D-ribosyl)glycinamide from 5-phospho-alpha-D-ribose 1-diphosphate: step 1/2.</text>
</comment>
<dbReference type="InterPro" id="IPR000836">
    <property type="entry name" value="PRTase_dom"/>
</dbReference>
<dbReference type="InterPro" id="IPR035584">
    <property type="entry name" value="PurF_N"/>
</dbReference>
<comment type="similarity">
    <text evidence="2 7 8">In the C-terminal section; belongs to the purine/pyrimidine phosphoribosyltransferase family.</text>
</comment>
<evidence type="ECO:0000256" key="11">
    <source>
        <dbReference type="PIRSR" id="PIRSR000485-3"/>
    </source>
</evidence>
<dbReference type="Pfam" id="PF00156">
    <property type="entry name" value="Pribosyltran"/>
    <property type="match status" value="1"/>
</dbReference>
<keyword evidence="7" id="KW-0004">4Fe-4S</keyword>
<dbReference type="RefSeq" id="WP_188963526.1">
    <property type="nucleotide sequence ID" value="NZ_BMOE01000008.1"/>
</dbReference>
<evidence type="ECO:0000313" key="13">
    <source>
        <dbReference type="EMBL" id="GGJ79383.1"/>
    </source>
</evidence>
<comment type="caution">
    <text evidence="13">The sequence shown here is derived from an EMBL/GenBank/DDBJ whole genome shotgun (WGS) entry which is preliminary data.</text>
</comment>